<dbReference type="SUPFAM" id="SSF53850">
    <property type="entry name" value="Periplasmic binding protein-like II"/>
    <property type="match status" value="1"/>
</dbReference>
<dbReference type="InterPro" id="IPR036388">
    <property type="entry name" value="WH-like_DNA-bd_sf"/>
</dbReference>
<dbReference type="Gene3D" id="3.40.190.10">
    <property type="entry name" value="Periplasmic binding protein-like II"/>
    <property type="match status" value="2"/>
</dbReference>
<dbReference type="Pfam" id="PF00126">
    <property type="entry name" value="HTH_1"/>
    <property type="match status" value="1"/>
</dbReference>
<name>A0A1G7EYP4_9RHOB</name>
<evidence type="ECO:0000256" key="4">
    <source>
        <dbReference type="ARBA" id="ARBA00023163"/>
    </source>
</evidence>
<keyword evidence="4" id="KW-0804">Transcription</keyword>
<dbReference type="InterPro" id="IPR000847">
    <property type="entry name" value="LysR_HTH_N"/>
</dbReference>
<evidence type="ECO:0000256" key="3">
    <source>
        <dbReference type="ARBA" id="ARBA00023125"/>
    </source>
</evidence>
<dbReference type="InterPro" id="IPR058163">
    <property type="entry name" value="LysR-type_TF_proteobact-type"/>
</dbReference>
<dbReference type="PRINTS" id="PR00039">
    <property type="entry name" value="HTHLYSR"/>
</dbReference>
<protein>
    <submittedName>
        <fullName evidence="6">Transcriptional regulator</fullName>
    </submittedName>
</protein>
<feature type="domain" description="HTH lysR-type" evidence="5">
    <location>
        <begin position="5"/>
        <end position="62"/>
    </location>
</feature>
<keyword evidence="7" id="KW-1185">Reference proteome</keyword>
<accession>A0A1G7EYP4</accession>
<dbReference type="Proteomes" id="UP000199628">
    <property type="component" value="Unassembled WGS sequence"/>
</dbReference>
<dbReference type="InterPro" id="IPR005119">
    <property type="entry name" value="LysR_subst-bd"/>
</dbReference>
<dbReference type="GO" id="GO:0003700">
    <property type="term" value="F:DNA-binding transcription factor activity"/>
    <property type="evidence" value="ECO:0007669"/>
    <property type="project" value="InterPro"/>
</dbReference>
<dbReference type="SUPFAM" id="SSF46785">
    <property type="entry name" value="Winged helix' DNA-binding domain"/>
    <property type="match status" value="1"/>
</dbReference>
<evidence type="ECO:0000256" key="1">
    <source>
        <dbReference type="ARBA" id="ARBA00009437"/>
    </source>
</evidence>
<organism evidence="6 7">
    <name type="scientific">Ruegeria marina</name>
    <dbReference type="NCBI Taxonomy" id="639004"/>
    <lineage>
        <taxon>Bacteria</taxon>
        <taxon>Pseudomonadati</taxon>
        <taxon>Pseudomonadota</taxon>
        <taxon>Alphaproteobacteria</taxon>
        <taxon>Rhodobacterales</taxon>
        <taxon>Roseobacteraceae</taxon>
        <taxon>Ruegeria</taxon>
    </lineage>
</organism>
<dbReference type="GO" id="GO:0006351">
    <property type="term" value="P:DNA-templated transcription"/>
    <property type="evidence" value="ECO:0007669"/>
    <property type="project" value="TreeGrafter"/>
</dbReference>
<gene>
    <name evidence="6" type="ORF">SAMN04488239_12813</name>
</gene>
<comment type="similarity">
    <text evidence="1">Belongs to the LysR transcriptional regulatory family.</text>
</comment>
<dbReference type="Pfam" id="PF03466">
    <property type="entry name" value="LysR_substrate"/>
    <property type="match status" value="1"/>
</dbReference>
<evidence type="ECO:0000259" key="5">
    <source>
        <dbReference type="PROSITE" id="PS50931"/>
    </source>
</evidence>
<dbReference type="PANTHER" id="PTHR30537:SF5">
    <property type="entry name" value="HTH-TYPE TRANSCRIPTIONAL ACTIVATOR TTDR-RELATED"/>
    <property type="match status" value="1"/>
</dbReference>
<dbReference type="EMBL" id="FMZV01000028">
    <property type="protein sequence ID" value="SDE68762.1"/>
    <property type="molecule type" value="Genomic_DNA"/>
</dbReference>
<dbReference type="GO" id="GO:0043565">
    <property type="term" value="F:sequence-specific DNA binding"/>
    <property type="evidence" value="ECO:0007669"/>
    <property type="project" value="TreeGrafter"/>
</dbReference>
<dbReference type="STRING" id="639004.SAMN04488239_12813"/>
<keyword evidence="2" id="KW-0805">Transcription regulation</keyword>
<reference evidence="7" key="1">
    <citation type="submission" date="2016-10" db="EMBL/GenBank/DDBJ databases">
        <authorList>
            <person name="Varghese N."/>
            <person name="Submissions S."/>
        </authorList>
    </citation>
    <scope>NUCLEOTIDE SEQUENCE [LARGE SCALE GENOMIC DNA]</scope>
    <source>
        <strain evidence="7">CGMCC 1.9108</strain>
    </source>
</reference>
<dbReference type="PROSITE" id="PS50931">
    <property type="entry name" value="HTH_LYSR"/>
    <property type="match status" value="1"/>
</dbReference>
<evidence type="ECO:0000313" key="6">
    <source>
        <dbReference type="EMBL" id="SDE68762.1"/>
    </source>
</evidence>
<dbReference type="Gene3D" id="1.10.10.10">
    <property type="entry name" value="Winged helix-like DNA-binding domain superfamily/Winged helix DNA-binding domain"/>
    <property type="match status" value="1"/>
</dbReference>
<evidence type="ECO:0000313" key="7">
    <source>
        <dbReference type="Proteomes" id="UP000199628"/>
    </source>
</evidence>
<sequence>MNDIPPLPWLRAFEAASRNGNFSNAGDELGLTPAAVSHQVRSLEEHLGYQLFSRKKRPMELTTMGELYLPWVIKAFETLRLGTRDVFGTRNTRPLRIRCLPTFAQLWLLKQLPDFRVRYPEVNMQLHMGTWASAIQSSQLDIEIRFGNGDWPGQRATLLGRPPVVPVCHPSLQPSSETLEELRDSPLIEIIGVADNWHQFFRQENLAPPGHIPALNVDQSIAALELAANGMGHALVSELFAIPYLQDGRLVRSLPLEKHTDQAIYVTCPEGPVSYGCQMFLDWIVERSSPMRQV</sequence>
<proteinExistence type="inferred from homology"/>
<evidence type="ECO:0000256" key="2">
    <source>
        <dbReference type="ARBA" id="ARBA00023015"/>
    </source>
</evidence>
<dbReference type="AlphaFoldDB" id="A0A1G7EYP4"/>
<keyword evidence="3" id="KW-0238">DNA-binding</keyword>
<dbReference type="PANTHER" id="PTHR30537">
    <property type="entry name" value="HTH-TYPE TRANSCRIPTIONAL REGULATOR"/>
    <property type="match status" value="1"/>
</dbReference>
<dbReference type="InterPro" id="IPR036390">
    <property type="entry name" value="WH_DNA-bd_sf"/>
</dbReference>